<dbReference type="Pfam" id="PF14945">
    <property type="entry name" value="LLC1"/>
    <property type="match status" value="1"/>
</dbReference>
<reference evidence="1" key="1">
    <citation type="submission" date="2022-07" db="EMBL/GenBank/DDBJ databases">
        <title>Chromosome-level genome of Muraenolepis orangiensis.</title>
        <authorList>
            <person name="Kim J."/>
        </authorList>
    </citation>
    <scope>NUCLEOTIDE SEQUENCE</scope>
    <source>
        <strain evidence="1">KU_S4_2022</strain>
        <tissue evidence="1">Muscle</tissue>
    </source>
</reference>
<dbReference type="EMBL" id="JANIIK010000035">
    <property type="protein sequence ID" value="KAJ3612723.1"/>
    <property type="molecule type" value="Genomic_DNA"/>
</dbReference>
<organism evidence="1 2">
    <name type="scientific">Muraenolepis orangiensis</name>
    <name type="common">Patagonian moray cod</name>
    <dbReference type="NCBI Taxonomy" id="630683"/>
    <lineage>
        <taxon>Eukaryota</taxon>
        <taxon>Metazoa</taxon>
        <taxon>Chordata</taxon>
        <taxon>Craniata</taxon>
        <taxon>Vertebrata</taxon>
        <taxon>Euteleostomi</taxon>
        <taxon>Actinopterygii</taxon>
        <taxon>Neopterygii</taxon>
        <taxon>Teleostei</taxon>
        <taxon>Neoteleostei</taxon>
        <taxon>Acanthomorphata</taxon>
        <taxon>Zeiogadaria</taxon>
        <taxon>Gadariae</taxon>
        <taxon>Gadiformes</taxon>
        <taxon>Muraenolepidoidei</taxon>
        <taxon>Muraenolepididae</taxon>
        <taxon>Muraenolepis</taxon>
    </lineage>
</organism>
<dbReference type="Proteomes" id="UP001148018">
    <property type="component" value="Unassembled WGS sequence"/>
</dbReference>
<proteinExistence type="predicted"/>
<accession>A0A9Q0EWC5</accession>
<evidence type="ECO:0000313" key="2">
    <source>
        <dbReference type="Proteomes" id="UP001148018"/>
    </source>
</evidence>
<keyword evidence="2" id="KW-1185">Reference proteome</keyword>
<name>A0A9Q0EWC5_9TELE</name>
<dbReference type="InterPro" id="IPR020339">
    <property type="entry name" value="C20orf85-like"/>
</dbReference>
<sequence length="84" mass="9468">MRGVREWEKNWSFLKNYDPLGQPRAEAPLPSSVSVFSGQVPNTASQTLGSRESTPLGRELMRMDRLVLWTGSRRAKPDPEILPS</sequence>
<dbReference type="OrthoDB" id="9972212at2759"/>
<protein>
    <submittedName>
        <fullName evidence="1">Uncharacterized protein</fullName>
    </submittedName>
</protein>
<gene>
    <name evidence="1" type="ORF">NHX12_018981</name>
</gene>
<dbReference type="AlphaFoldDB" id="A0A9Q0EWC5"/>
<comment type="caution">
    <text evidence="1">The sequence shown here is derived from an EMBL/GenBank/DDBJ whole genome shotgun (WGS) entry which is preliminary data.</text>
</comment>
<dbReference type="PANTHER" id="PTHR31909">
    <property type="entry name" value="CHROMOSOME 20 ORF85 FAMILY MEMBER"/>
    <property type="match status" value="1"/>
</dbReference>
<dbReference type="PANTHER" id="PTHR31909:SF2">
    <property type="entry name" value="RIKEN CDNA 2410004P03 GENE"/>
    <property type="match status" value="1"/>
</dbReference>
<evidence type="ECO:0000313" key="1">
    <source>
        <dbReference type="EMBL" id="KAJ3612723.1"/>
    </source>
</evidence>